<accession>A0A4V6P0A4</accession>
<dbReference type="GO" id="GO:0003677">
    <property type="term" value="F:DNA binding"/>
    <property type="evidence" value="ECO:0007669"/>
    <property type="project" value="UniProtKB-KW"/>
</dbReference>
<evidence type="ECO:0000259" key="9">
    <source>
        <dbReference type="PROSITE" id="PS51857"/>
    </source>
</evidence>
<evidence type="ECO:0000256" key="4">
    <source>
        <dbReference type="ARBA" id="ARBA00023125"/>
    </source>
</evidence>
<dbReference type="GO" id="GO:0005829">
    <property type="term" value="C:cytosol"/>
    <property type="evidence" value="ECO:0007669"/>
    <property type="project" value="UniProtKB-ARBA"/>
</dbReference>
<evidence type="ECO:0000256" key="8">
    <source>
        <dbReference type="SAM" id="MobiDB-lite"/>
    </source>
</evidence>
<dbReference type="PANTHER" id="PTHR46565:SF20">
    <property type="entry name" value="COLD SHOCK DOMAIN-CONTAINING PROTEIN 4"/>
    <property type="match status" value="1"/>
</dbReference>
<gene>
    <name evidence="10" type="ORF">EDC90_101062</name>
</gene>
<keyword evidence="6" id="KW-0804">Transcription</keyword>
<name>A0A4V6P0A4_9HYPH</name>
<evidence type="ECO:0000313" key="10">
    <source>
        <dbReference type="EMBL" id="TCT40210.1"/>
    </source>
</evidence>
<evidence type="ECO:0000256" key="5">
    <source>
        <dbReference type="ARBA" id="ARBA00023159"/>
    </source>
</evidence>
<feature type="region of interest" description="Disordered" evidence="8">
    <location>
        <begin position="47"/>
        <end position="71"/>
    </location>
</feature>
<dbReference type="PROSITE" id="PS00352">
    <property type="entry name" value="CSD_1"/>
    <property type="match status" value="1"/>
</dbReference>
<dbReference type="OrthoDB" id="9801414at2"/>
<dbReference type="PIRSF" id="PIRSF002599">
    <property type="entry name" value="Cold_shock_A"/>
    <property type="match status" value="1"/>
</dbReference>
<keyword evidence="5" id="KW-0010">Activator</keyword>
<dbReference type="SMART" id="SM00357">
    <property type="entry name" value="CSP"/>
    <property type="match status" value="1"/>
</dbReference>
<dbReference type="RefSeq" id="WP_132310602.1">
    <property type="nucleotide sequence ID" value="NZ_SMAR01000010.1"/>
</dbReference>
<dbReference type="InterPro" id="IPR002059">
    <property type="entry name" value="CSP_DNA-bd"/>
</dbReference>
<dbReference type="CDD" id="cd04458">
    <property type="entry name" value="CSP_CDS"/>
    <property type="match status" value="1"/>
</dbReference>
<dbReference type="EMBL" id="SMAR01000010">
    <property type="protein sequence ID" value="TCT40210.1"/>
    <property type="molecule type" value="Genomic_DNA"/>
</dbReference>
<dbReference type="AlphaFoldDB" id="A0A4V6P0A4"/>
<organism evidence="10 11">
    <name type="scientific">Martelella mediterranea</name>
    <dbReference type="NCBI Taxonomy" id="293089"/>
    <lineage>
        <taxon>Bacteria</taxon>
        <taxon>Pseudomonadati</taxon>
        <taxon>Pseudomonadota</taxon>
        <taxon>Alphaproteobacteria</taxon>
        <taxon>Hyphomicrobiales</taxon>
        <taxon>Aurantimonadaceae</taxon>
        <taxon>Martelella</taxon>
    </lineage>
</organism>
<dbReference type="PRINTS" id="PR00050">
    <property type="entry name" value="COLDSHOCK"/>
</dbReference>
<evidence type="ECO:0000256" key="3">
    <source>
        <dbReference type="ARBA" id="ARBA00023015"/>
    </source>
</evidence>
<dbReference type="InterPro" id="IPR012340">
    <property type="entry name" value="NA-bd_OB-fold"/>
</dbReference>
<comment type="subcellular location">
    <subcellularLocation>
        <location evidence="1 7">Cytoplasm</location>
    </subcellularLocation>
</comment>
<keyword evidence="3" id="KW-0805">Transcription regulation</keyword>
<evidence type="ECO:0000256" key="6">
    <source>
        <dbReference type="ARBA" id="ARBA00023163"/>
    </source>
</evidence>
<dbReference type="InterPro" id="IPR011129">
    <property type="entry name" value="CSD"/>
</dbReference>
<evidence type="ECO:0000256" key="7">
    <source>
        <dbReference type="RuleBase" id="RU000408"/>
    </source>
</evidence>
<dbReference type="PANTHER" id="PTHR46565">
    <property type="entry name" value="COLD SHOCK DOMAIN PROTEIN 2"/>
    <property type="match status" value="1"/>
</dbReference>
<evidence type="ECO:0000256" key="2">
    <source>
        <dbReference type="ARBA" id="ARBA00022490"/>
    </source>
</evidence>
<dbReference type="Gene3D" id="2.40.50.140">
    <property type="entry name" value="Nucleic acid-binding proteins"/>
    <property type="match status" value="1"/>
</dbReference>
<evidence type="ECO:0000313" key="11">
    <source>
        <dbReference type="Proteomes" id="UP000295097"/>
    </source>
</evidence>
<dbReference type="Proteomes" id="UP000295097">
    <property type="component" value="Unassembled WGS sequence"/>
</dbReference>
<dbReference type="SUPFAM" id="SSF50249">
    <property type="entry name" value="Nucleic acid-binding proteins"/>
    <property type="match status" value="1"/>
</dbReference>
<feature type="domain" description="CSD" evidence="9">
    <location>
        <begin position="2"/>
        <end position="69"/>
    </location>
</feature>
<protein>
    <submittedName>
        <fullName evidence="10">Putative cold-shock DNA-binding protein</fullName>
    </submittedName>
</protein>
<proteinExistence type="predicted"/>
<keyword evidence="4 10" id="KW-0238">DNA-binding</keyword>
<sequence>MAETGTVKFFNTDKGYGFIKPDNGGADIFVHISAVQSSGLTGLAENQKVSYDTEPDRRGKGPKAVNLTVTD</sequence>
<dbReference type="InterPro" id="IPR019844">
    <property type="entry name" value="CSD_CS"/>
</dbReference>
<keyword evidence="11" id="KW-1185">Reference proteome</keyword>
<dbReference type="PROSITE" id="PS51857">
    <property type="entry name" value="CSD_2"/>
    <property type="match status" value="1"/>
</dbReference>
<reference evidence="10 11" key="1">
    <citation type="submission" date="2019-03" db="EMBL/GenBank/DDBJ databases">
        <title>Freshwater and sediment microbial communities from various areas in North America, analyzing microbe dynamics in response to fracking.</title>
        <authorList>
            <person name="Lamendella R."/>
        </authorList>
    </citation>
    <scope>NUCLEOTIDE SEQUENCE [LARGE SCALE GENOMIC DNA]</scope>
    <source>
        <strain evidence="10 11">175.2</strain>
    </source>
</reference>
<evidence type="ECO:0000256" key="1">
    <source>
        <dbReference type="ARBA" id="ARBA00004496"/>
    </source>
</evidence>
<keyword evidence="2" id="KW-0963">Cytoplasm</keyword>
<dbReference type="InterPro" id="IPR012156">
    <property type="entry name" value="Cold_shock_CspA"/>
</dbReference>
<comment type="caution">
    <text evidence="10">The sequence shown here is derived from an EMBL/GenBank/DDBJ whole genome shotgun (WGS) entry which is preliminary data.</text>
</comment>
<dbReference type="Pfam" id="PF00313">
    <property type="entry name" value="CSD"/>
    <property type="match status" value="1"/>
</dbReference>